<evidence type="ECO:0000256" key="1">
    <source>
        <dbReference type="SAM" id="MobiDB-lite"/>
    </source>
</evidence>
<protein>
    <submittedName>
        <fullName evidence="2">Uncharacterized protein</fullName>
    </submittedName>
</protein>
<comment type="caution">
    <text evidence="2">The sequence shown here is derived from an EMBL/GenBank/DDBJ whole genome shotgun (WGS) entry which is preliminary data.</text>
</comment>
<evidence type="ECO:0000313" key="2">
    <source>
        <dbReference type="EMBL" id="CAG2201980.1"/>
    </source>
</evidence>
<keyword evidence="3" id="KW-1185">Reference proteome</keyword>
<dbReference type="Proteomes" id="UP000683360">
    <property type="component" value="Unassembled WGS sequence"/>
</dbReference>
<dbReference type="AlphaFoldDB" id="A0A8S3RA46"/>
<sequence length="423" mass="47982">MSQNNDDSSSSSSVCSKETPQKSALGKRKRSVSNDESEVLSSTSNSNTSGIGDGNIPLKTDKWNAITISNRLQITYREYSDPYSHFIKEYITIKQDSKFCNCILEQFPNLIKEPDPPAAPTFIVHVDNIGQDERNTTNITNQQKQIVESALATLDDSFKLRIECFEYVLNCWDDLDCEYISQITVSSALKKVQELDRQFERSSLYLGEWFNRKSKEKKVLVLEMCRCHNGDPVTEKMFLDLFTAFVRIFDLKIYDTTKTERYFTIGEREFISEPDAIIYKFTESESCDAARLESSVFVVAKVKEYCKDKKKDRIRHVSANLDLVADHIDSNVKGQHIGNMLAVTQSSALGNNGTFGFIVQGTKVTLTSLKVGDDFFESKDSTVAANRTNGTVNYSKRCNILLKRGRRELIPVMLSMSTLFKND</sequence>
<reference evidence="2" key="1">
    <citation type="submission" date="2021-03" db="EMBL/GenBank/DDBJ databases">
        <authorList>
            <person name="Bekaert M."/>
        </authorList>
    </citation>
    <scope>NUCLEOTIDE SEQUENCE</scope>
</reference>
<dbReference type="OrthoDB" id="6120138at2759"/>
<organism evidence="2 3">
    <name type="scientific">Mytilus edulis</name>
    <name type="common">Blue mussel</name>
    <dbReference type="NCBI Taxonomy" id="6550"/>
    <lineage>
        <taxon>Eukaryota</taxon>
        <taxon>Metazoa</taxon>
        <taxon>Spiralia</taxon>
        <taxon>Lophotrochozoa</taxon>
        <taxon>Mollusca</taxon>
        <taxon>Bivalvia</taxon>
        <taxon>Autobranchia</taxon>
        <taxon>Pteriomorphia</taxon>
        <taxon>Mytilida</taxon>
        <taxon>Mytiloidea</taxon>
        <taxon>Mytilidae</taxon>
        <taxon>Mytilinae</taxon>
        <taxon>Mytilus</taxon>
    </lineage>
</organism>
<feature type="region of interest" description="Disordered" evidence="1">
    <location>
        <begin position="1"/>
        <end position="56"/>
    </location>
</feature>
<accession>A0A8S3RA46</accession>
<evidence type="ECO:0000313" key="3">
    <source>
        <dbReference type="Proteomes" id="UP000683360"/>
    </source>
</evidence>
<dbReference type="EMBL" id="CAJPWZ010000873">
    <property type="protein sequence ID" value="CAG2201980.1"/>
    <property type="molecule type" value="Genomic_DNA"/>
</dbReference>
<gene>
    <name evidence="2" type="ORF">MEDL_16570</name>
</gene>
<proteinExistence type="predicted"/>
<name>A0A8S3RA46_MYTED</name>